<keyword evidence="1" id="KW-0732">Signal</keyword>
<organism evidence="3 4">
    <name type="scientific">Aquipluma nitroreducens</name>
    <dbReference type="NCBI Taxonomy" id="2010828"/>
    <lineage>
        <taxon>Bacteria</taxon>
        <taxon>Pseudomonadati</taxon>
        <taxon>Bacteroidota</taxon>
        <taxon>Bacteroidia</taxon>
        <taxon>Marinilabiliales</taxon>
        <taxon>Prolixibacteraceae</taxon>
        <taxon>Aquipluma</taxon>
    </lineage>
</organism>
<evidence type="ECO:0000313" key="3">
    <source>
        <dbReference type="EMBL" id="BBE19985.1"/>
    </source>
</evidence>
<dbReference type="PROSITE" id="PS51257">
    <property type="entry name" value="PROKAR_LIPOPROTEIN"/>
    <property type="match status" value="1"/>
</dbReference>
<protein>
    <submittedName>
        <fullName evidence="3">Disulfide oxidoreductase related to ResA</fullName>
    </submittedName>
</protein>
<evidence type="ECO:0000259" key="2">
    <source>
        <dbReference type="PROSITE" id="PS51352"/>
    </source>
</evidence>
<evidence type="ECO:0000313" key="4">
    <source>
        <dbReference type="Proteomes" id="UP001193389"/>
    </source>
</evidence>
<dbReference type="CDD" id="cd02966">
    <property type="entry name" value="TlpA_like_family"/>
    <property type="match status" value="1"/>
</dbReference>
<dbReference type="InterPro" id="IPR013766">
    <property type="entry name" value="Thioredoxin_domain"/>
</dbReference>
<dbReference type="Proteomes" id="UP001193389">
    <property type="component" value="Chromosome"/>
</dbReference>
<dbReference type="GO" id="GO:0016209">
    <property type="term" value="F:antioxidant activity"/>
    <property type="evidence" value="ECO:0007669"/>
    <property type="project" value="InterPro"/>
</dbReference>
<dbReference type="InterPro" id="IPR050553">
    <property type="entry name" value="Thioredoxin_ResA/DsbE_sf"/>
</dbReference>
<dbReference type="EMBL" id="AP018694">
    <property type="protein sequence ID" value="BBE19985.1"/>
    <property type="molecule type" value="Genomic_DNA"/>
</dbReference>
<dbReference type="InterPro" id="IPR000866">
    <property type="entry name" value="AhpC/TSA"/>
</dbReference>
<feature type="domain" description="Thioredoxin" evidence="2">
    <location>
        <begin position="123"/>
        <end position="268"/>
    </location>
</feature>
<evidence type="ECO:0000256" key="1">
    <source>
        <dbReference type="SAM" id="SignalP"/>
    </source>
</evidence>
<proteinExistence type="predicted"/>
<dbReference type="InterPro" id="IPR036249">
    <property type="entry name" value="Thioredoxin-like_sf"/>
</dbReference>
<dbReference type="AlphaFoldDB" id="A0A5K7SER1"/>
<feature type="chain" id="PRO_5024444451" evidence="1">
    <location>
        <begin position="19"/>
        <end position="273"/>
    </location>
</feature>
<dbReference type="Pfam" id="PF00578">
    <property type="entry name" value="AhpC-TSA"/>
    <property type="match status" value="1"/>
</dbReference>
<gene>
    <name evidence="3" type="ORF">AQPE_4176</name>
</gene>
<reference evidence="3" key="1">
    <citation type="journal article" date="2020" name="Int. J. Syst. Evol. Microbiol.">
        <title>Aquipluma nitroreducens gen. nov. sp. nov., a novel facultatively anaerobic bacterium isolated from a freshwater lake.</title>
        <authorList>
            <person name="Watanabe M."/>
            <person name="Kojima H."/>
            <person name="Fukui M."/>
        </authorList>
    </citation>
    <scope>NUCLEOTIDE SEQUENCE</scope>
    <source>
        <strain evidence="3">MeG22</strain>
    </source>
</reference>
<dbReference type="GO" id="GO:0016491">
    <property type="term" value="F:oxidoreductase activity"/>
    <property type="evidence" value="ECO:0007669"/>
    <property type="project" value="InterPro"/>
</dbReference>
<dbReference type="PANTHER" id="PTHR42852:SF13">
    <property type="entry name" value="PROTEIN DIPZ"/>
    <property type="match status" value="1"/>
</dbReference>
<feature type="signal peptide" evidence="1">
    <location>
        <begin position="1"/>
        <end position="18"/>
    </location>
</feature>
<dbReference type="KEGG" id="anf:AQPE_4176"/>
<dbReference type="Gene3D" id="3.40.30.10">
    <property type="entry name" value="Glutaredoxin"/>
    <property type="match status" value="1"/>
</dbReference>
<dbReference type="RefSeq" id="WP_318348187.1">
    <property type="nucleotide sequence ID" value="NZ_AP018694.1"/>
</dbReference>
<name>A0A5K7SER1_9BACT</name>
<sequence length="273" mass="31254">MKRTVLLTFSIAILSVLACSKKTDSGQPNANYKNLEKDFITWWTYHENNIILSSNFIAIDNLSNRISKEDFFEKLTSGDYIPLKLNSKDSLVYYKLFKLDEGSNSEIRQQIKRSSTANYIHFKAEGKPFPKFQFFDLNGTEYNNENTKGKIVILKCWFIGCHACVAEFPELNKLVNNYRNRKDVVFISLATDSKEKLNQFLAQKKFNYAVVADQTKFITKELNVSSYPTHLIIDSNGIIRKVVNKADEMILALNDKEFLKTSLASIPSLPASN</sequence>
<dbReference type="PROSITE" id="PS51352">
    <property type="entry name" value="THIOREDOXIN_2"/>
    <property type="match status" value="1"/>
</dbReference>
<dbReference type="PANTHER" id="PTHR42852">
    <property type="entry name" value="THIOL:DISULFIDE INTERCHANGE PROTEIN DSBE"/>
    <property type="match status" value="1"/>
</dbReference>
<keyword evidence="4" id="KW-1185">Reference proteome</keyword>
<dbReference type="SUPFAM" id="SSF52833">
    <property type="entry name" value="Thioredoxin-like"/>
    <property type="match status" value="1"/>
</dbReference>
<accession>A0A5K7SER1</accession>